<dbReference type="Proteomes" id="UP000799438">
    <property type="component" value="Unassembled WGS sequence"/>
</dbReference>
<organism evidence="1 2">
    <name type="scientific">Aplosporella prunicola CBS 121167</name>
    <dbReference type="NCBI Taxonomy" id="1176127"/>
    <lineage>
        <taxon>Eukaryota</taxon>
        <taxon>Fungi</taxon>
        <taxon>Dikarya</taxon>
        <taxon>Ascomycota</taxon>
        <taxon>Pezizomycotina</taxon>
        <taxon>Dothideomycetes</taxon>
        <taxon>Dothideomycetes incertae sedis</taxon>
        <taxon>Botryosphaeriales</taxon>
        <taxon>Aplosporellaceae</taxon>
        <taxon>Aplosporella</taxon>
    </lineage>
</organism>
<dbReference type="RefSeq" id="XP_033400469.1">
    <property type="nucleotide sequence ID" value="XM_033535491.1"/>
</dbReference>
<accession>A0A6A6BPK2</accession>
<proteinExistence type="predicted"/>
<dbReference type="AlphaFoldDB" id="A0A6A6BPK2"/>
<dbReference type="GeneID" id="54292985"/>
<gene>
    <name evidence="1" type="ORF">K452DRAFT_146556</name>
</gene>
<protein>
    <submittedName>
        <fullName evidence="1">Uncharacterized protein</fullName>
    </submittedName>
</protein>
<reference evidence="1" key="1">
    <citation type="journal article" date="2020" name="Stud. Mycol.">
        <title>101 Dothideomycetes genomes: a test case for predicting lifestyles and emergence of pathogens.</title>
        <authorList>
            <person name="Haridas S."/>
            <person name="Albert R."/>
            <person name="Binder M."/>
            <person name="Bloem J."/>
            <person name="Labutti K."/>
            <person name="Salamov A."/>
            <person name="Andreopoulos B."/>
            <person name="Baker S."/>
            <person name="Barry K."/>
            <person name="Bills G."/>
            <person name="Bluhm B."/>
            <person name="Cannon C."/>
            <person name="Castanera R."/>
            <person name="Culley D."/>
            <person name="Daum C."/>
            <person name="Ezra D."/>
            <person name="Gonzalez J."/>
            <person name="Henrissat B."/>
            <person name="Kuo A."/>
            <person name="Liang C."/>
            <person name="Lipzen A."/>
            <person name="Lutzoni F."/>
            <person name="Magnuson J."/>
            <person name="Mondo S."/>
            <person name="Nolan M."/>
            <person name="Ohm R."/>
            <person name="Pangilinan J."/>
            <person name="Park H.-J."/>
            <person name="Ramirez L."/>
            <person name="Alfaro M."/>
            <person name="Sun H."/>
            <person name="Tritt A."/>
            <person name="Yoshinaga Y."/>
            <person name="Zwiers L.-H."/>
            <person name="Turgeon B."/>
            <person name="Goodwin S."/>
            <person name="Spatafora J."/>
            <person name="Crous P."/>
            <person name="Grigoriev I."/>
        </authorList>
    </citation>
    <scope>NUCLEOTIDE SEQUENCE</scope>
    <source>
        <strain evidence="1">CBS 121167</strain>
    </source>
</reference>
<keyword evidence="2" id="KW-1185">Reference proteome</keyword>
<sequence>MAVVACPFRQHRDLCSRSRSPPASVRNVSYGACLSLARMARSQISHANLASKQPSNQATKARLLVTLYERLVLLAPYCRTVVLAEGLCAALSGLIRLSGLELGVSCFVCGCRAILTLGVMNLPAGLIVFPFELALSGCCLCRCPVYTQAILASMHHASSPPQPHTSYQTYKHTHRNTCTSTHPPTYCIVPSQKHAH</sequence>
<name>A0A6A6BPK2_9PEZI</name>
<dbReference type="EMBL" id="ML995479">
    <property type="protein sequence ID" value="KAF2144757.1"/>
    <property type="molecule type" value="Genomic_DNA"/>
</dbReference>
<evidence type="ECO:0000313" key="1">
    <source>
        <dbReference type="EMBL" id="KAF2144757.1"/>
    </source>
</evidence>
<evidence type="ECO:0000313" key="2">
    <source>
        <dbReference type="Proteomes" id="UP000799438"/>
    </source>
</evidence>